<proteinExistence type="predicted"/>
<reference evidence="2" key="1">
    <citation type="submission" date="2019-02" db="EMBL/GenBank/DDBJ databases">
        <authorList>
            <person name="Gruber-Vodicka R. H."/>
            <person name="Seah K. B. B."/>
        </authorList>
    </citation>
    <scope>NUCLEOTIDE SEQUENCE</scope>
    <source>
        <strain evidence="1">BECK_BZ123</strain>
        <strain evidence="2">BECK_BZ126</strain>
    </source>
</reference>
<sequence length="61" mass="7108">MQFPWRSHSPRPNPIFLVLFLSHLSDELELKPSPKKTHIATFSQGFEFLGFGILLFENHAR</sequence>
<organism evidence="2">
    <name type="scientific">Candidatus Kentrum sp. TC</name>
    <dbReference type="NCBI Taxonomy" id="2126339"/>
    <lineage>
        <taxon>Bacteria</taxon>
        <taxon>Pseudomonadati</taxon>
        <taxon>Pseudomonadota</taxon>
        <taxon>Gammaproteobacteria</taxon>
        <taxon>Candidatus Kentrum</taxon>
    </lineage>
</organism>
<name>A0A450ZU81_9GAMM</name>
<dbReference type="EMBL" id="CAADFS010000014">
    <property type="protein sequence ID" value="VFK42906.1"/>
    <property type="molecule type" value="Genomic_DNA"/>
</dbReference>
<evidence type="ECO:0000313" key="2">
    <source>
        <dbReference type="EMBL" id="VFK57288.1"/>
    </source>
</evidence>
<dbReference type="AlphaFoldDB" id="A0A450ZU81"/>
<protein>
    <submittedName>
        <fullName evidence="2">Uncharacterized protein</fullName>
    </submittedName>
</protein>
<evidence type="ECO:0000313" key="1">
    <source>
        <dbReference type="EMBL" id="VFK42906.1"/>
    </source>
</evidence>
<gene>
    <name evidence="1" type="ORF">BECKTC1821D_GA0114238_101419</name>
    <name evidence="2" type="ORF">BECKTC1821F_GA0114240_101636</name>
</gene>
<accession>A0A450ZU81</accession>
<dbReference type="EMBL" id="CAADFW010000016">
    <property type="protein sequence ID" value="VFK57288.1"/>
    <property type="molecule type" value="Genomic_DNA"/>
</dbReference>